<dbReference type="Gene3D" id="1.10.10.880">
    <property type="entry name" value="Anti sigma-E protein RseA, N-terminal domain"/>
    <property type="match status" value="1"/>
</dbReference>
<dbReference type="InterPro" id="IPR036147">
    <property type="entry name" value="Anti-sigma_E_RseA_N_sf"/>
</dbReference>
<gene>
    <name evidence="2" type="ORF">SAMN05660831_00377</name>
</gene>
<proteinExistence type="predicted"/>
<evidence type="ECO:0000313" key="2">
    <source>
        <dbReference type="EMBL" id="SFC99623.1"/>
    </source>
</evidence>
<dbReference type="PANTHER" id="PTHR38104:SF1">
    <property type="entry name" value="ANTI-SIGMA-E FACTOR RSEA"/>
    <property type="match status" value="1"/>
</dbReference>
<dbReference type="SUPFAM" id="SSF89069">
    <property type="entry name" value="N-terminal, cytoplasmic domain of anti-sigmaE factor RseA"/>
    <property type="match status" value="1"/>
</dbReference>
<dbReference type="InterPro" id="IPR052383">
    <property type="entry name" value="Anti-sigma-E_RseA-like"/>
</dbReference>
<dbReference type="EMBL" id="FOMJ01000001">
    <property type="protein sequence ID" value="SFC99623.1"/>
    <property type="molecule type" value="Genomic_DNA"/>
</dbReference>
<dbReference type="OrthoDB" id="5298512at2"/>
<dbReference type="Pfam" id="PF03872">
    <property type="entry name" value="RseA_N"/>
    <property type="match status" value="1"/>
</dbReference>
<feature type="domain" description="Anti sigma-E protein RseA N-terminal" evidence="1">
    <location>
        <begin position="7"/>
        <end position="80"/>
    </location>
</feature>
<evidence type="ECO:0000313" key="3">
    <source>
        <dbReference type="Proteomes" id="UP000198611"/>
    </source>
</evidence>
<dbReference type="InterPro" id="IPR005572">
    <property type="entry name" value="Anti-sigma_E_RseA_N"/>
</dbReference>
<organism evidence="2 3">
    <name type="scientific">Thiohalospira halophila DSM 15071</name>
    <dbReference type="NCBI Taxonomy" id="1123397"/>
    <lineage>
        <taxon>Bacteria</taxon>
        <taxon>Pseudomonadati</taxon>
        <taxon>Pseudomonadota</taxon>
        <taxon>Gammaproteobacteria</taxon>
        <taxon>Thiohalospirales</taxon>
        <taxon>Thiohalospiraceae</taxon>
        <taxon>Thiohalospira</taxon>
    </lineage>
</organism>
<dbReference type="AlphaFoldDB" id="A0A1I1NY22"/>
<dbReference type="CDD" id="cd16328">
    <property type="entry name" value="RseA_N"/>
    <property type="match status" value="1"/>
</dbReference>
<evidence type="ECO:0000259" key="1">
    <source>
        <dbReference type="Pfam" id="PF03872"/>
    </source>
</evidence>
<accession>A0A1I1NY22</accession>
<dbReference type="STRING" id="1123397.SAMN05660831_00377"/>
<protein>
    <submittedName>
        <fullName evidence="2">Anti sigma-E protein, RseA</fullName>
    </submittedName>
</protein>
<reference evidence="2 3" key="1">
    <citation type="submission" date="2016-10" db="EMBL/GenBank/DDBJ databases">
        <authorList>
            <person name="de Groot N.N."/>
        </authorList>
    </citation>
    <scope>NUCLEOTIDE SEQUENCE [LARGE SCALE GENOMIC DNA]</scope>
    <source>
        <strain evidence="2 3">HL3</strain>
    </source>
</reference>
<dbReference type="RefSeq" id="WP_159432989.1">
    <property type="nucleotide sequence ID" value="NZ_FOMJ01000001.1"/>
</dbReference>
<dbReference type="GO" id="GO:0016989">
    <property type="term" value="F:sigma factor antagonist activity"/>
    <property type="evidence" value="ECO:0007669"/>
    <property type="project" value="InterPro"/>
</dbReference>
<dbReference type="Proteomes" id="UP000198611">
    <property type="component" value="Unassembled WGS sequence"/>
</dbReference>
<keyword evidence="3" id="KW-1185">Reference proteome</keyword>
<name>A0A1I1NY22_9GAMM</name>
<dbReference type="PANTHER" id="PTHR38104">
    <property type="match status" value="1"/>
</dbReference>
<sequence>MIQDKGEAISALVDDEVTSREGGSAVDALLADEEMAGRWERYHLIRDAMHHNLPEHPETELAARIRQQLEAEPTPLRPRRRPDWSHVGRQAAGLAVAASVTVAVFLGFWQGPGPANPGGEPPLSAEVGTGAGSGVADPGFSRVASGSTAETTAEATRERAGASLERYLVNHSEFAGSSSMHGMLPYTRVVGGGEVRAVHEGR</sequence>